<organism evidence="10 11">
    <name type="scientific">Prosthecomicrobium pneumaticum</name>
    <dbReference type="NCBI Taxonomy" id="81895"/>
    <lineage>
        <taxon>Bacteria</taxon>
        <taxon>Pseudomonadati</taxon>
        <taxon>Pseudomonadota</taxon>
        <taxon>Alphaproteobacteria</taxon>
        <taxon>Hyphomicrobiales</taxon>
        <taxon>Kaistiaceae</taxon>
        <taxon>Prosthecomicrobium</taxon>
    </lineage>
</organism>
<protein>
    <recommendedName>
        <fullName evidence="7">Putative NAD(P)H nitroreductase</fullName>
        <ecNumber evidence="7">1.-.-.-</ecNumber>
    </recommendedName>
</protein>
<evidence type="ECO:0000256" key="5">
    <source>
        <dbReference type="ARBA" id="ARBA00023002"/>
    </source>
</evidence>
<evidence type="ECO:0000256" key="3">
    <source>
        <dbReference type="ARBA" id="ARBA00022643"/>
    </source>
</evidence>
<feature type="domain" description="Nitroreductase" evidence="9">
    <location>
        <begin position="32"/>
        <end position="190"/>
    </location>
</feature>
<sequence>MAHHDAPAAPLDALEPGAPELTPVPAMLAVLERRRSVPLRAFADTPIAAADLARMLAIAARVPDHGRLTPWRFIVVEGEARAAAGRLLDALYARQNPDLAEAKRDMWTVYMMRAPATVLLVSRPDAAAKVPEWDQVLSAGCAGMNLVTAAAALGYAAQWLIKWPGRDPNAAALFGVGAGERVAGFIHLGRPAARQADRPRPAIGSVVTHWRSPAD</sequence>
<dbReference type="SUPFAM" id="SSF55469">
    <property type="entry name" value="FMN-dependent nitroreductase-like"/>
    <property type="match status" value="1"/>
</dbReference>
<evidence type="ECO:0000256" key="1">
    <source>
        <dbReference type="ARBA" id="ARBA00007118"/>
    </source>
</evidence>
<dbReference type="Proteomes" id="UP000523821">
    <property type="component" value="Unassembled WGS sequence"/>
</dbReference>
<proteinExistence type="inferred from homology"/>
<dbReference type="InterPro" id="IPR026021">
    <property type="entry name" value="YdjA-like"/>
</dbReference>
<keyword evidence="2 7" id="KW-0285">Flavoprotein</keyword>
<dbReference type="PANTHER" id="PTHR43821">
    <property type="entry name" value="NAD(P)H NITROREDUCTASE YDJA-RELATED"/>
    <property type="match status" value="1"/>
</dbReference>
<dbReference type="Gene3D" id="3.40.109.10">
    <property type="entry name" value="NADH Oxidase"/>
    <property type="match status" value="1"/>
</dbReference>
<reference evidence="10 11" key="1">
    <citation type="submission" date="2020-08" db="EMBL/GenBank/DDBJ databases">
        <title>Genomic Encyclopedia of Type Strains, Phase IV (KMG-IV): sequencing the most valuable type-strain genomes for metagenomic binning, comparative biology and taxonomic classification.</title>
        <authorList>
            <person name="Goeker M."/>
        </authorList>
    </citation>
    <scope>NUCLEOTIDE SEQUENCE [LARGE SCALE GENOMIC DNA]</scope>
    <source>
        <strain evidence="10 11">DSM 16268</strain>
    </source>
</reference>
<dbReference type="PANTHER" id="PTHR43821:SF1">
    <property type="entry name" value="NAD(P)H NITROREDUCTASE YDJA-RELATED"/>
    <property type="match status" value="1"/>
</dbReference>
<evidence type="ECO:0000259" key="9">
    <source>
        <dbReference type="Pfam" id="PF00881"/>
    </source>
</evidence>
<keyword evidence="5 7" id="KW-0560">Oxidoreductase</keyword>
<dbReference type="InterPro" id="IPR000415">
    <property type="entry name" value="Nitroreductase-like"/>
</dbReference>
<comment type="cofactor">
    <cofactor evidence="8">
        <name>FMN</name>
        <dbReference type="ChEBI" id="CHEBI:58210"/>
    </cofactor>
    <text evidence="8">Binds 1 FMN per subunit.</text>
</comment>
<dbReference type="InterPro" id="IPR052530">
    <property type="entry name" value="NAD(P)H_nitroreductase"/>
</dbReference>
<name>A0A7W9L380_9HYPH</name>
<evidence type="ECO:0000256" key="7">
    <source>
        <dbReference type="PIRNR" id="PIRNR000232"/>
    </source>
</evidence>
<dbReference type="GO" id="GO:0016491">
    <property type="term" value="F:oxidoreductase activity"/>
    <property type="evidence" value="ECO:0007669"/>
    <property type="project" value="UniProtKB-UniRule"/>
</dbReference>
<comment type="caution">
    <text evidence="10">The sequence shown here is derived from an EMBL/GenBank/DDBJ whole genome shotgun (WGS) entry which is preliminary data.</text>
</comment>
<dbReference type="RefSeq" id="WP_183857732.1">
    <property type="nucleotide sequence ID" value="NZ_JACHOO010000007.1"/>
</dbReference>
<evidence type="ECO:0000256" key="4">
    <source>
        <dbReference type="ARBA" id="ARBA00022857"/>
    </source>
</evidence>
<dbReference type="InterPro" id="IPR029479">
    <property type="entry name" value="Nitroreductase"/>
</dbReference>
<dbReference type="Pfam" id="PF00881">
    <property type="entry name" value="Nitroreductase"/>
    <property type="match status" value="1"/>
</dbReference>
<evidence type="ECO:0000313" key="10">
    <source>
        <dbReference type="EMBL" id="MBB5754282.1"/>
    </source>
</evidence>
<comment type="similarity">
    <text evidence="1 7">Belongs to the nitroreductase family.</text>
</comment>
<evidence type="ECO:0000313" key="11">
    <source>
        <dbReference type="Proteomes" id="UP000523821"/>
    </source>
</evidence>
<evidence type="ECO:0000256" key="6">
    <source>
        <dbReference type="ARBA" id="ARBA00023027"/>
    </source>
</evidence>
<dbReference type="PIRSF" id="PIRSF000232">
    <property type="entry name" value="YdjA"/>
    <property type="match status" value="1"/>
</dbReference>
<feature type="binding site" description="in other chain" evidence="8">
    <location>
        <begin position="34"/>
        <end position="36"/>
    </location>
    <ligand>
        <name>FMN</name>
        <dbReference type="ChEBI" id="CHEBI:58210"/>
        <note>ligand shared between dimeric partners</note>
    </ligand>
</feature>
<keyword evidence="11" id="KW-1185">Reference proteome</keyword>
<feature type="binding site" evidence="8">
    <location>
        <position position="65"/>
    </location>
    <ligand>
        <name>FMN</name>
        <dbReference type="ChEBI" id="CHEBI:58210"/>
        <note>ligand shared between dimeric partners</note>
    </ligand>
</feature>
<dbReference type="EC" id="1.-.-.-" evidence="7"/>
<keyword evidence="6 7" id="KW-0520">NAD</keyword>
<keyword evidence="3 7" id="KW-0288">FMN</keyword>
<dbReference type="AlphaFoldDB" id="A0A7W9L380"/>
<evidence type="ECO:0000256" key="2">
    <source>
        <dbReference type="ARBA" id="ARBA00022630"/>
    </source>
</evidence>
<accession>A0A7W9L380</accession>
<keyword evidence="4 7" id="KW-0521">NADP</keyword>
<dbReference type="EMBL" id="JACHOO010000007">
    <property type="protein sequence ID" value="MBB5754282.1"/>
    <property type="molecule type" value="Genomic_DNA"/>
</dbReference>
<feature type="binding site" evidence="8">
    <location>
        <position position="61"/>
    </location>
    <ligand>
        <name>FMN</name>
        <dbReference type="ChEBI" id="CHEBI:58210"/>
        <note>ligand shared between dimeric partners</note>
    </ligand>
</feature>
<gene>
    <name evidence="10" type="ORF">GGQ63_003363</name>
</gene>
<evidence type="ECO:0000256" key="8">
    <source>
        <dbReference type="PIRSR" id="PIRSR000232-1"/>
    </source>
</evidence>